<gene>
    <name evidence="4" type="ORF">BXY45_1337</name>
</gene>
<dbReference type="RefSeq" id="WP_109776175.1">
    <property type="nucleotide sequence ID" value="NZ_QGDQ01000033.1"/>
</dbReference>
<dbReference type="GO" id="GO:1902201">
    <property type="term" value="P:negative regulation of bacterial-type flagellum-dependent cell motility"/>
    <property type="evidence" value="ECO:0007669"/>
    <property type="project" value="TreeGrafter"/>
</dbReference>
<dbReference type="InterPro" id="IPR000160">
    <property type="entry name" value="GGDEF_dom"/>
</dbReference>
<dbReference type="InterPro" id="IPR029787">
    <property type="entry name" value="Nucleotide_cyclase"/>
</dbReference>
<dbReference type="Proteomes" id="UP000245469">
    <property type="component" value="Unassembled WGS sequence"/>
</dbReference>
<dbReference type="CDD" id="cd01949">
    <property type="entry name" value="GGDEF"/>
    <property type="match status" value="1"/>
</dbReference>
<dbReference type="GO" id="GO:0052621">
    <property type="term" value="F:diguanylate cyclase activity"/>
    <property type="evidence" value="ECO:0007669"/>
    <property type="project" value="TreeGrafter"/>
</dbReference>
<comment type="caution">
    <text evidence="4">The sequence shown here is derived from an EMBL/GenBank/DDBJ whole genome shotgun (WGS) entry which is preliminary data.</text>
</comment>
<evidence type="ECO:0000256" key="2">
    <source>
        <dbReference type="SAM" id="Phobius"/>
    </source>
</evidence>
<keyword evidence="2" id="KW-0812">Transmembrane</keyword>
<dbReference type="GO" id="GO:0005886">
    <property type="term" value="C:plasma membrane"/>
    <property type="evidence" value="ECO:0007669"/>
    <property type="project" value="TreeGrafter"/>
</dbReference>
<feature type="transmembrane region" description="Helical" evidence="2">
    <location>
        <begin position="102"/>
        <end position="129"/>
    </location>
</feature>
<feature type="compositionally biased region" description="Basic and acidic residues" evidence="1">
    <location>
        <begin position="356"/>
        <end position="375"/>
    </location>
</feature>
<keyword evidence="2" id="KW-1133">Transmembrane helix</keyword>
<dbReference type="SUPFAM" id="SSF55073">
    <property type="entry name" value="Nucleotide cyclase"/>
    <property type="match status" value="1"/>
</dbReference>
<dbReference type="EMBL" id="QGDQ01000033">
    <property type="protein sequence ID" value="PWJ47983.1"/>
    <property type="molecule type" value="Genomic_DNA"/>
</dbReference>
<dbReference type="AlphaFoldDB" id="A0A315ZS74"/>
<evidence type="ECO:0000259" key="3">
    <source>
        <dbReference type="PROSITE" id="PS50887"/>
    </source>
</evidence>
<feature type="transmembrane region" description="Helical" evidence="2">
    <location>
        <begin position="21"/>
        <end position="41"/>
    </location>
</feature>
<feature type="compositionally biased region" description="Low complexity" evidence="1">
    <location>
        <begin position="387"/>
        <end position="404"/>
    </location>
</feature>
<dbReference type="PANTHER" id="PTHR45138">
    <property type="entry name" value="REGULATORY COMPONENTS OF SENSORY TRANSDUCTION SYSTEM"/>
    <property type="match status" value="1"/>
</dbReference>
<dbReference type="PANTHER" id="PTHR45138:SF9">
    <property type="entry name" value="DIGUANYLATE CYCLASE DGCM-RELATED"/>
    <property type="match status" value="1"/>
</dbReference>
<dbReference type="Gene3D" id="3.30.70.270">
    <property type="match status" value="1"/>
</dbReference>
<dbReference type="SMART" id="SM00267">
    <property type="entry name" value="GGDEF"/>
    <property type="match status" value="1"/>
</dbReference>
<feature type="region of interest" description="Disordered" evidence="1">
    <location>
        <begin position="351"/>
        <end position="404"/>
    </location>
</feature>
<dbReference type="NCBIfam" id="TIGR00254">
    <property type="entry name" value="GGDEF"/>
    <property type="match status" value="1"/>
</dbReference>
<dbReference type="GO" id="GO:0043709">
    <property type="term" value="P:cell adhesion involved in single-species biofilm formation"/>
    <property type="evidence" value="ECO:0007669"/>
    <property type="project" value="TreeGrafter"/>
</dbReference>
<dbReference type="PROSITE" id="PS50887">
    <property type="entry name" value="GGDEF"/>
    <property type="match status" value="1"/>
</dbReference>
<keyword evidence="2" id="KW-0472">Membrane</keyword>
<evidence type="ECO:0000256" key="1">
    <source>
        <dbReference type="SAM" id="MobiDB-lite"/>
    </source>
</evidence>
<reference evidence="4 5" key="1">
    <citation type="submission" date="2018-03" db="EMBL/GenBank/DDBJ databases">
        <title>Genomic Encyclopedia of Archaeal and Bacterial Type Strains, Phase II (KMG-II): from individual species to whole genera.</title>
        <authorList>
            <person name="Goeker M."/>
        </authorList>
    </citation>
    <scope>NUCLEOTIDE SEQUENCE [LARGE SCALE GENOMIC DNA]</scope>
    <source>
        <strain evidence="4 5">DSM 44889</strain>
    </source>
</reference>
<sequence length="404" mass="41415">MARLVPSLSGPDVGTWSAAATLGYQAYTVLAVHAVHLLVIWLTGAPARVDVILASAGVWVVLLVWVKTRGTRLRDGEVAGLCSTGAVIAVVNGLFAQPPTHVAFIAVGLVGMLLSTCSFTSLAVARVVLPVVLVGQVMLQLGTFGTSVTSLAVAGFTVAATLGACQLVLSAKAALDEALARADQAARTDPLTGLLNRRALAQAFGAVRAAAPGGHRAAVVALDLDHFKRINDEHGHDAGDDVLRRVADVMRAHTRQGDLLVRLGGEELAWVGSWADAEEAHASADRLRAAVAAAPSQGIPVTTSAGVAFSTDATHAAPDAEALSRLLVRADVALYEAKRAGRDRVVLAAPQLPTDADPHHGNDGTDDRASTHDRAPAPQVRDGGSGKPSAAAAAGTAEIAGQRA</sequence>
<organism evidence="4 5">
    <name type="scientific">Quadrisphaera granulorum</name>
    <dbReference type="NCBI Taxonomy" id="317664"/>
    <lineage>
        <taxon>Bacteria</taxon>
        <taxon>Bacillati</taxon>
        <taxon>Actinomycetota</taxon>
        <taxon>Actinomycetes</taxon>
        <taxon>Kineosporiales</taxon>
        <taxon>Kineosporiaceae</taxon>
        <taxon>Quadrisphaera</taxon>
    </lineage>
</organism>
<dbReference type="InterPro" id="IPR050469">
    <property type="entry name" value="Diguanylate_Cyclase"/>
</dbReference>
<name>A0A315ZS74_9ACTN</name>
<dbReference type="Pfam" id="PF00990">
    <property type="entry name" value="GGDEF"/>
    <property type="match status" value="1"/>
</dbReference>
<feature type="transmembrane region" description="Helical" evidence="2">
    <location>
        <begin position="78"/>
        <end position="96"/>
    </location>
</feature>
<feature type="transmembrane region" description="Helical" evidence="2">
    <location>
        <begin position="141"/>
        <end position="162"/>
    </location>
</feature>
<evidence type="ECO:0000313" key="5">
    <source>
        <dbReference type="Proteomes" id="UP000245469"/>
    </source>
</evidence>
<protein>
    <submittedName>
        <fullName evidence="4">Diguanylate cyclase (GGDEF)-like protein</fullName>
    </submittedName>
</protein>
<feature type="transmembrane region" description="Helical" evidence="2">
    <location>
        <begin position="47"/>
        <end position="66"/>
    </location>
</feature>
<dbReference type="FunFam" id="3.30.70.270:FF:000001">
    <property type="entry name" value="Diguanylate cyclase domain protein"/>
    <property type="match status" value="1"/>
</dbReference>
<proteinExistence type="predicted"/>
<dbReference type="InterPro" id="IPR043128">
    <property type="entry name" value="Rev_trsase/Diguanyl_cyclase"/>
</dbReference>
<accession>A0A315ZS74</accession>
<keyword evidence="5" id="KW-1185">Reference proteome</keyword>
<evidence type="ECO:0000313" key="4">
    <source>
        <dbReference type="EMBL" id="PWJ47983.1"/>
    </source>
</evidence>
<dbReference type="OrthoDB" id="23692at2"/>
<feature type="domain" description="GGDEF" evidence="3">
    <location>
        <begin position="215"/>
        <end position="350"/>
    </location>
</feature>